<dbReference type="GO" id="GO:0008380">
    <property type="term" value="P:RNA splicing"/>
    <property type="evidence" value="ECO:0007669"/>
    <property type="project" value="UniProtKB-KW"/>
</dbReference>
<evidence type="ECO:0000256" key="4">
    <source>
        <dbReference type="ARBA" id="ARBA00011825"/>
    </source>
</evidence>
<evidence type="ECO:0000313" key="11">
    <source>
        <dbReference type="Proteomes" id="UP000673691"/>
    </source>
</evidence>
<dbReference type="Pfam" id="PF08648">
    <property type="entry name" value="SNRNP27"/>
    <property type="match status" value="1"/>
</dbReference>
<feature type="domain" description="U4/U6.U5 small nuclear ribonucleoprotein 27kDa protein" evidence="9">
    <location>
        <begin position="114"/>
        <end position="168"/>
    </location>
</feature>
<evidence type="ECO:0000256" key="3">
    <source>
        <dbReference type="ARBA" id="ARBA00008218"/>
    </source>
</evidence>
<dbReference type="AlphaFoldDB" id="A0A8H8DGG7"/>
<protein>
    <recommendedName>
        <fullName evidence="9">U4/U6.U5 small nuclear ribonucleoprotein 27kDa protein domain-containing protein</fullName>
    </recommendedName>
</protein>
<comment type="subunit">
    <text evidence="4">Part of a tri-snRNP complex.</text>
</comment>
<keyword evidence="11" id="KW-1185">Reference proteome</keyword>
<feature type="compositionally biased region" description="Basic and acidic residues" evidence="8">
    <location>
        <begin position="43"/>
        <end position="85"/>
    </location>
</feature>
<sequence>MHPFFCSCLTYDRRHAWAPSTRGRSRSPYGRDRPPRRHSRSRSPLDRDRERRDRSHLSRSHARDSYLHEERRHDADDRRRNEKGRSTGGGPSETRQEIHGNGDEDNAMEEGEVDEEQQMVAMLGFGGFTSTKGKHVPGVDMSGVNIKKVRTYRQYMNRRGGFNRALDAVP</sequence>
<feature type="region of interest" description="Disordered" evidence="8">
    <location>
        <begin position="18"/>
        <end position="113"/>
    </location>
</feature>
<dbReference type="GO" id="GO:0071011">
    <property type="term" value="C:precatalytic spliceosome"/>
    <property type="evidence" value="ECO:0007669"/>
    <property type="project" value="TreeGrafter"/>
</dbReference>
<feature type="compositionally biased region" description="Acidic residues" evidence="8">
    <location>
        <begin position="103"/>
        <end position="113"/>
    </location>
</feature>
<dbReference type="Proteomes" id="UP000673691">
    <property type="component" value="Unassembled WGS sequence"/>
</dbReference>
<dbReference type="EMBL" id="JAEFCI010009822">
    <property type="protein sequence ID" value="KAG5457580.1"/>
    <property type="molecule type" value="Genomic_DNA"/>
</dbReference>
<dbReference type="PANTHER" id="PTHR31077:SF1">
    <property type="entry name" value="U4_U6.U5 SMALL NUCLEAR RIBONUCLEOPROTEIN 27 KDA PROTEIN"/>
    <property type="match status" value="1"/>
</dbReference>
<comment type="subcellular location">
    <subcellularLocation>
        <location evidence="2">Nucleus</location>
    </subcellularLocation>
</comment>
<dbReference type="PANTHER" id="PTHR31077">
    <property type="entry name" value="U4/U6.U5 SMALL NUCLEAR RIBONUCLEOPROTEIN 27 KDA PROTEIN"/>
    <property type="match status" value="1"/>
</dbReference>
<evidence type="ECO:0000313" key="10">
    <source>
        <dbReference type="EMBL" id="KAG5457580.1"/>
    </source>
</evidence>
<organism evidence="10 11">
    <name type="scientific">Olpidium bornovanus</name>
    <dbReference type="NCBI Taxonomy" id="278681"/>
    <lineage>
        <taxon>Eukaryota</taxon>
        <taxon>Fungi</taxon>
        <taxon>Fungi incertae sedis</taxon>
        <taxon>Olpidiomycota</taxon>
        <taxon>Olpidiomycotina</taxon>
        <taxon>Olpidiomycetes</taxon>
        <taxon>Olpidiales</taxon>
        <taxon>Olpidiaceae</taxon>
        <taxon>Olpidium</taxon>
    </lineage>
</organism>
<evidence type="ECO:0000259" key="9">
    <source>
        <dbReference type="Pfam" id="PF08648"/>
    </source>
</evidence>
<comment type="function">
    <text evidence="1">May play a role in mRNA splicing.</text>
</comment>
<dbReference type="OrthoDB" id="21368at2759"/>
<keyword evidence="7" id="KW-0539">Nucleus</keyword>
<name>A0A8H8DGG7_9FUNG</name>
<proteinExistence type="inferred from homology"/>
<dbReference type="GO" id="GO:0006397">
    <property type="term" value="P:mRNA processing"/>
    <property type="evidence" value="ECO:0007669"/>
    <property type="project" value="UniProtKB-KW"/>
</dbReference>
<evidence type="ECO:0000256" key="7">
    <source>
        <dbReference type="ARBA" id="ARBA00023242"/>
    </source>
</evidence>
<comment type="similarity">
    <text evidence="3">Belongs to the SNUT3 family.</text>
</comment>
<evidence type="ECO:0000256" key="6">
    <source>
        <dbReference type="ARBA" id="ARBA00023187"/>
    </source>
</evidence>
<evidence type="ECO:0000256" key="1">
    <source>
        <dbReference type="ARBA" id="ARBA00003632"/>
    </source>
</evidence>
<accession>A0A8H8DGG7</accession>
<evidence type="ECO:0000256" key="2">
    <source>
        <dbReference type="ARBA" id="ARBA00004123"/>
    </source>
</evidence>
<reference evidence="10 11" key="1">
    <citation type="journal article" name="Sci. Rep.">
        <title>Genome-scale phylogenetic analyses confirm Olpidium as the closest living zoosporic fungus to the non-flagellated, terrestrial fungi.</title>
        <authorList>
            <person name="Chang Y."/>
            <person name="Rochon D."/>
            <person name="Sekimoto S."/>
            <person name="Wang Y."/>
            <person name="Chovatia M."/>
            <person name="Sandor L."/>
            <person name="Salamov A."/>
            <person name="Grigoriev I.V."/>
            <person name="Stajich J.E."/>
            <person name="Spatafora J.W."/>
        </authorList>
    </citation>
    <scope>NUCLEOTIDE SEQUENCE [LARGE SCALE GENOMIC DNA]</scope>
    <source>
        <strain evidence="10">S191</strain>
    </source>
</reference>
<keyword evidence="6" id="KW-0508">mRNA splicing</keyword>
<comment type="caution">
    <text evidence="10">The sequence shown here is derived from an EMBL/GenBank/DDBJ whole genome shotgun (WGS) entry which is preliminary data.</text>
</comment>
<dbReference type="InterPro" id="IPR013957">
    <property type="entry name" value="SNRNP27"/>
</dbReference>
<keyword evidence="5" id="KW-0507">mRNA processing</keyword>
<evidence type="ECO:0000256" key="5">
    <source>
        <dbReference type="ARBA" id="ARBA00022664"/>
    </source>
</evidence>
<evidence type="ECO:0000256" key="8">
    <source>
        <dbReference type="SAM" id="MobiDB-lite"/>
    </source>
</evidence>
<gene>
    <name evidence="10" type="ORF">BJ554DRAFT_2364</name>
</gene>